<dbReference type="HOGENOM" id="CLU_036096_1_0_1"/>
<gene>
    <name evidence="1" type="ORF">OIDMADRAFT_170339</name>
</gene>
<dbReference type="AlphaFoldDB" id="A0A0C3H280"/>
<protein>
    <submittedName>
        <fullName evidence="1">Uncharacterized protein</fullName>
    </submittedName>
</protein>
<sequence length="490" mass="55820">MEKLNEVYQDPNLNSKFQFIDCTDPHNAKSWKTRRLVHQQAMKEIGMSRRKSGKLRKPKPAKPIPLDLSALQSLSQEFVRDQTIKMLTKPSWWVGTSGIVDPFVSYPIELDHSGRELIALIFQDKGGQRPLRDAWFATALGDEATFHQVLANSALYQDSLQNGGRMPKESVRSVNHNLHAVQSVKRRLLENQGSVSNGIIGALTAMMVGADLVGAFDRWAVHHSGLKDMVSLRGGIECLDEDERLRVTISWCELRGVYPQDIAPHFPVPKVWAELLLFPQMQSSELPRRNAIRRLWSNCMPGKPGWITIYETLTICSQDLFPFSSAGNELCSAEQSQAGAWINPVVHQLLRFRPLEEFGISSESLIQEGCRIGSILYLAPIWRAFGVQPVYTEVFIGKLRDLLTNNCINWGQLWKLHLWVLFMVAMEAEQFTGIHWYAAKIAILLHEHDVFSWDVAIMYVKEVLWVERIFGGRDQALGREVDRELSKELY</sequence>
<dbReference type="EMBL" id="KN832884">
    <property type="protein sequence ID" value="KIM96596.1"/>
    <property type="molecule type" value="Genomic_DNA"/>
</dbReference>
<dbReference type="PANTHER" id="PTHR37540:SF5">
    <property type="entry name" value="TRANSCRIPTION FACTOR DOMAIN-CONTAINING PROTEIN"/>
    <property type="match status" value="1"/>
</dbReference>
<dbReference type="Pfam" id="PF11951">
    <property type="entry name" value="Fungal_trans_2"/>
    <property type="match status" value="1"/>
</dbReference>
<dbReference type="STRING" id="913774.A0A0C3H280"/>
<dbReference type="InParanoid" id="A0A0C3H280"/>
<evidence type="ECO:0000313" key="2">
    <source>
        <dbReference type="Proteomes" id="UP000054321"/>
    </source>
</evidence>
<dbReference type="OrthoDB" id="3492759at2759"/>
<reference evidence="1 2" key="1">
    <citation type="submission" date="2014-04" db="EMBL/GenBank/DDBJ databases">
        <authorList>
            <consortium name="DOE Joint Genome Institute"/>
            <person name="Kuo A."/>
            <person name="Martino E."/>
            <person name="Perotto S."/>
            <person name="Kohler A."/>
            <person name="Nagy L.G."/>
            <person name="Floudas D."/>
            <person name="Copeland A."/>
            <person name="Barry K.W."/>
            <person name="Cichocki N."/>
            <person name="Veneault-Fourrey C."/>
            <person name="LaButti K."/>
            <person name="Lindquist E.A."/>
            <person name="Lipzen A."/>
            <person name="Lundell T."/>
            <person name="Morin E."/>
            <person name="Murat C."/>
            <person name="Sun H."/>
            <person name="Tunlid A."/>
            <person name="Henrissat B."/>
            <person name="Grigoriev I.V."/>
            <person name="Hibbett D.S."/>
            <person name="Martin F."/>
            <person name="Nordberg H.P."/>
            <person name="Cantor M.N."/>
            <person name="Hua S.X."/>
        </authorList>
    </citation>
    <scope>NUCLEOTIDE SEQUENCE [LARGE SCALE GENOMIC DNA]</scope>
    <source>
        <strain evidence="1 2">Zn</strain>
    </source>
</reference>
<dbReference type="InterPro" id="IPR021858">
    <property type="entry name" value="Fun_TF"/>
</dbReference>
<accession>A0A0C3H280</accession>
<evidence type="ECO:0000313" key="1">
    <source>
        <dbReference type="EMBL" id="KIM96596.1"/>
    </source>
</evidence>
<proteinExistence type="predicted"/>
<keyword evidence="2" id="KW-1185">Reference proteome</keyword>
<dbReference type="PANTHER" id="PTHR37540">
    <property type="entry name" value="TRANSCRIPTION FACTOR (ACR-2), PUTATIVE-RELATED-RELATED"/>
    <property type="match status" value="1"/>
</dbReference>
<reference evidence="2" key="2">
    <citation type="submission" date="2015-01" db="EMBL/GenBank/DDBJ databases">
        <title>Evolutionary Origins and Diversification of the Mycorrhizal Mutualists.</title>
        <authorList>
            <consortium name="DOE Joint Genome Institute"/>
            <consortium name="Mycorrhizal Genomics Consortium"/>
            <person name="Kohler A."/>
            <person name="Kuo A."/>
            <person name="Nagy L.G."/>
            <person name="Floudas D."/>
            <person name="Copeland A."/>
            <person name="Barry K.W."/>
            <person name="Cichocki N."/>
            <person name="Veneault-Fourrey C."/>
            <person name="LaButti K."/>
            <person name="Lindquist E.A."/>
            <person name="Lipzen A."/>
            <person name="Lundell T."/>
            <person name="Morin E."/>
            <person name="Murat C."/>
            <person name="Riley R."/>
            <person name="Ohm R."/>
            <person name="Sun H."/>
            <person name="Tunlid A."/>
            <person name="Henrissat B."/>
            <person name="Grigoriev I.V."/>
            <person name="Hibbett D.S."/>
            <person name="Martin F."/>
        </authorList>
    </citation>
    <scope>NUCLEOTIDE SEQUENCE [LARGE SCALE GENOMIC DNA]</scope>
    <source>
        <strain evidence="2">Zn</strain>
    </source>
</reference>
<dbReference type="Proteomes" id="UP000054321">
    <property type="component" value="Unassembled WGS sequence"/>
</dbReference>
<name>A0A0C3H280_OIDMZ</name>
<organism evidence="1 2">
    <name type="scientific">Oidiodendron maius (strain Zn)</name>
    <dbReference type="NCBI Taxonomy" id="913774"/>
    <lineage>
        <taxon>Eukaryota</taxon>
        <taxon>Fungi</taxon>
        <taxon>Dikarya</taxon>
        <taxon>Ascomycota</taxon>
        <taxon>Pezizomycotina</taxon>
        <taxon>Leotiomycetes</taxon>
        <taxon>Leotiomycetes incertae sedis</taxon>
        <taxon>Myxotrichaceae</taxon>
        <taxon>Oidiodendron</taxon>
    </lineage>
</organism>